<reference evidence="1" key="1">
    <citation type="submission" date="2021-01" db="EMBL/GenBank/DDBJ databases">
        <authorList>
            <person name="Corre E."/>
            <person name="Pelletier E."/>
            <person name="Niang G."/>
            <person name="Scheremetjew M."/>
            <person name="Finn R."/>
            <person name="Kale V."/>
            <person name="Holt S."/>
            <person name="Cochrane G."/>
            <person name="Meng A."/>
            <person name="Brown T."/>
            <person name="Cohen L."/>
        </authorList>
    </citation>
    <scope>NUCLEOTIDE SEQUENCE</scope>
    <source>
        <strain evidence="1">SPMC142</strain>
    </source>
</reference>
<dbReference type="AlphaFoldDB" id="A0A7S3W1K5"/>
<dbReference type="Gene3D" id="1.20.58.120">
    <property type="entry name" value="BAG domain"/>
    <property type="match status" value="1"/>
</dbReference>
<evidence type="ECO:0000313" key="1">
    <source>
        <dbReference type="EMBL" id="CAE0531286.1"/>
    </source>
</evidence>
<organism evidence="1">
    <name type="scientific">Strombidinopsis acuminata</name>
    <dbReference type="NCBI Taxonomy" id="141414"/>
    <lineage>
        <taxon>Eukaryota</taxon>
        <taxon>Sar</taxon>
        <taxon>Alveolata</taxon>
        <taxon>Ciliophora</taxon>
        <taxon>Intramacronucleata</taxon>
        <taxon>Spirotrichea</taxon>
        <taxon>Choreotrichia</taxon>
        <taxon>Choreotrichida</taxon>
        <taxon>Strombidinopsidae</taxon>
        <taxon>Strombidinopsis</taxon>
    </lineage>
</organism>
<dbReference type="SUPFAM" id="SSF63491">
    <property type="entry name" value="BAG domain"/>
    <property type="match status" value="1"/>
</dbReference>
<sequence length="117" mass="12662">MTLGQGPAAVILEDEMSISEQGVTNRDRLILTTTASPSPLGQALNELSASASDVSKLEKQLSTGNPPHQELYTRILEKLDCIEFGRLSDTERTECRRRRKALIKRVEAGAAAAAVPT</sequence>
<dbReference type="GO" id="GO:0051087">
    <property type="term" value="F:protein-folding chaperone binding"/>
    <property type="evidence" value="ECO:0007669"/>
    <property type="project" value="InterPro"/>
</dbReference>
<protein>
    <recommendedName>
        <fullName evidence="2">BAG domain-containing protein</fullName>
    </recommendedName>
</protein>
<accession>A0A7S3W1K5</accession>
<dbReference type="EMBL" id="HBIQ01018277">
    <property type="protein sequence ID" value="CAE0531286.1"/>
    <property type="molecule type" value="Transcribed_RNA"/>
</dbReference>
<dbReference type="InterPro" id="IPR036533">
    <property type="entry name" value="BAG_dom_sf"/>
</dbReference>
<name>A0A7S3W1K5_9SPIT</name>
<gene>
    <name evidence="1" type="ORF">SACU0126_LOCUS5984</name>
</gene>
<evidence type="ECO:0008006" key="2">
    <source>
        <dbReference type="Google" id="ProtNLM"/>
    </source>
</evidence>
<proteinExistence type="predicted"/>